<sequence length="962" mass="105908">MVKSHPLNGAHTAGILADMSIDGPDIGTLVIIVDRAKNLPNRKTIGKQDPYCAARLGKIAKKTTTDIRGGQTPKWDQELRFTVHDSPDYYQLKISVFNDDKRTELIGEAWIDLRDIVIPGGGQNDLWQSLSCRGKYAGEIRIEITYYDTRPKPEKPVAKPKPVAADIDSAAASLRAPPKRRPLPSDPFTGQAPAQPPRPTSRDFVSGQPQPPEHHTPPRVPQPMQSMHSMQSMRSMQSMQSVPPAPYSSNHTPSHSGQYSDSSLRHRQPEPYSSGPSNAYHTLPKMIDGPRVSTDRHPVYADDTMYSPDHYGQSPDMRYQSSVPYSTSPNDQAFGAELDDDRPPPPPAHRNSPGGPPEVNYSPNREMTLHNQTPPAMRKEVLRNEAHRQSVSTNSYPGRPVYRAYDSAPSASQSGNDSYANGNHQQLVAQSRHHSYDTAYDSHHKSLQATVEDVPDSPSSALDEARRSAPRTPENNEQQRHQDRSPAPLSLRSRGSAPVGQYRTSPVPSSQRHSMDFSRSDQSLSTRDHRPSSASQAAYDAQSHNGYTPYRSGSEHELDDTQVRAPDGSMRYALPSSVPAALVPGVDPNISMEITQRVNEDRRHERRHTQPPSGNQSMALAASSTRGRKMIEPPPSYGAPPPEPLHQYSTSQPRRDSYDAFERRPAPYSGVPSSQQTIKRREVSPNPMASGQHTIRRKSVSPAPPPDGRRLSGVPFGPDSYDALNPVLSASAPNDPPRPDYDENNGKIIMYDGKEVDPSDHLPMDTWAPEPEPKLKKPETSPTRPALSGPQPIPPSGRRPLRVRETRPTSMVALPPAPYGASDPSSRNALPPPGTVRNRLQKKTNRSSAMPVVINAGPAPLAPLAQPQDNYTPRPLGRSSTYDYENYAPPPMYDTSPGFRSRDHSTSAPPVPAKVPLTAGSGAMVPMNRNGYGDFSGQQALMEEMSRIDIGTGRARRHQRYY</sequence>
<feature type="compositionally biased region" description="Basic and acidic residues" evidence="1">
    <location>
        <begin position="653"/>
        <end position="665"/>
    </location>
</feature>
<feature type="compositionally biased region" description="Pro residues" evidence="1">
    <location>
        <begin position="632"/>
        <end position="644"/>
    </location>
</feature>
<dbReference type="PANTHER" id="PTHR47052">
    <property type="entry name" value="CONSERVED SERINE PROLINE-RICH PROTEIN (AFU_ORTHOLOGUE AFUA_2G01790)"/>
    <property type="match status" value="1"/>
</dbReference>
<dbReference type="InterPro" id="IPR052981">
    <property type="entry name" value="Ingression_C2_domain"/>
</dbReference>
<evidence type="ECO:0000259" key="2">
    <source>
        <dbReference type="PROSITE" id="PS50004"/>
    </source>
</evidence>
<dbReference type="SUPFAM" id="SSF49562">
    <property type="entry name" value="C2 domain (Calcium/lipid-binding domain, CaLB)"/>
    <property type="match status" value="1"/>
</dbReference>
<feature type="compositionally biased region" description="Low complexity" evidence="1">
    <location>
        <begin position="532"/>
        <end position="543"/>
    </location>
</feature>
<feature type="compositionally biased region" description="Polar residues" evidence="1">
    <location>
        <begin position="610"/>
        <end position="625"/>
    </location>
</feature>
<feature type="compositionally biased region" description="Polar residues" evidence="1">
    <location>
        <begin position="319"/>
        <end position="331"/>
    </location>
</feature>
<dbReference type="PANTHER" id="PTHR47052:SF3">
    <property type="entry name" value="INGRESSION PROTEIN 1"/>
    <property type="match status" value="1"/>
</dbReference>
<dbReference type="InterPro" id="IPR037791">
    <property type="entry name" value="C2_fungal_Inn1"/>
</dbReference>
<evidence type="ECO:0000256" key="1">
    <source>
        <dbReference type="SAM" id="MobiDB-lite"/>
    </source>
</evidence>
<dbReference type="SMR" id="A0A194W8T7"/>
<dbReference type="Pfam" id="PF00168">
    <property type="entry name" value="C2"/>
    <property type="match status" value="1"/>
</dbReference>
<gene>
    <name evidence="3" type="ORF">VM1G_08551</name>
</gene>
<evidence type="ECO:0000313" key="4">
    <source>
        <dbReference type="Proteomes" id="UP000078559"/>
    </source>
</evidence>
<feature type="compositionally biased region" description="Basic and acidic residues" evidence="1">
    <location>
        <begin position="377"/>
        <end position="388"/>
    </location>
</feature>
<keyword evidence="4" id="KW-1185">Reference proteome</keyword>
<dbReference type="InterPro" id="IPR000008">
    <property type="entry name" value="C2_dom"/>
</dbReference>
<dbReference type="Proteomes" id="UP000078559">
    <property type="component" value="Chromosome 9"/>
</dbReference>
<protein>
    <submittedName>
        <fullName evidence="3">Ingression protein fic1</fullName>
    </submittedName>
</protein>
<feature type="region of interest" description="Disordered" evidence="1">
    <location>
        <begin position="172"/>
        <end position="847"/>
    </location>
</feature>
<accession>A0A194W8T7</accession>
<name>A0A194W8T7_CYTMA</name>
<feature type="compositionally biased region" description="Basic and acidic residues" evidence="1">
    <location>
        <begin position="553"/>
        <end position="562"/>
    </location>
</feature>
<feature type="compositionally biased region" description="Polar residues" evidence="1">
    <location>
        <begin position="409"/>
        <end position="429"/>
    </location>
</feature>
<dbReference type="InterPro" id="IPR035892">
    <property type="entry name" value="C2_domain_sf"/>
</dbReference>
<dbReference type="PROSITE" id="PS50004">
    <property type="entry name" value="C2"/>
    <property type="match status" value="1"/>
</dbReference>
<feature type="compositionally biased region" description="Polar residues" evidence="1">
    <location>
        <begin position="502"/>
        <end position="512"/>
    </location>
</feature>
<proteinExistence type="predicted"/>
<feature type="compositionally biased region" description="Basic and acidic residues" evidence="1">
    <location>
        <begin position="752"/>
        <end position="763"/>
    </location>
</feature>
<feature type="compositionally biased region" description="Low complexity" evidence="1">
    <location>
        <begin position="222"/>
        <end position="242"/>
    </location>
</feature>
<feature type="compositionally biased region" description="Low complexity" evidence="1">
    <location>
        <begin position="859"/>
        <end position="868"/>
    </location>
</feature>
<dbReference type="OrthoDB" id="270970at2759"/>
<feature type="region of interest" description="Disordered" evidence="1">
    <location>
        <begin position="859"/>
        <end position="915"/>
    </location>
</feature>
<dbReference type="SMART" id="SM00239">
    <property type="entry name" value="C2"/>
    <property type="match status" value="1"/>
</dbReference>
<feature type="compositionally biased region" description="Polar residues" evidence="1">
    <location>
        <begin position="247"/>
        <end position="262"/>
    </location>
</feature>
<dbReference type="CDD" id="cd08681">
    <property type="entry name" value="C2_fungal_Inn1p-like"/>
    <property type="match status" value="1"/>
</dbReference>
<organism evidence="3 4">
    <name type="scientific">Cytospora mali</name>
    <name type="common">Apple Valsa canker fungus</name>
    <name type="synonym">Valsa mali</name>
    <dbReference type="NCBI Taxonomy" id="578113"/>
    <lineage>
        <taxon>Eukaryota</taxon>
        <taxon>Fungi</taxon>
        <taxon>Dikarya</taxon>
        <taxon>Ascomycota</taxon>
        <taxon>Pezizomycotina</taxon>
        <taxon>Sordariomycetes</taxon>
        <taxon>Sordariomycetidae</taxon>
        <taxon>Diaporthales</taxon>
        <taxon>Cytosporaceae</taxon>
        <taxon>Cytospora</taxon>
    </lineage>
</organism>
<evidence type="ECO:0000313" key="3">
    <source>
        <dbReference type="EMBL" id="KUI72879.1"/>
    </source>
</evidence>
<reference evidence="3" key="1">
    <citation type="submission" date="2014-12" db="EMBL/GenBank/DDBJ databases">
        <title>Genome Sequence of Valsa Canker Pathogens Uncovers a Specific Adaption of Colonization on Woody Bark.</title>
        <authorList>
            <person name="Yin Z."/>
            <person name="Liu H."/>
            <person name="Gao X."/>
            <person name="Li Z."/>
            <person name="Song N."/>
            <person name="Ke X."/>
            <person name="Dai Q."/>
            <person name="Wu Y."/>
            <person name="Sun Y."/>
            <person name="Xu J.-R."/>
            <person name="Kang Z.K."/>
            <person name="Wang L."/>
            <person name="Huang L."/>
        </authorList>
    </citation>
    <scope>NUCLEOTIDE SEQUENCE [LARGE SCALE GENOMIC DNA]</scope>
    <source>
        <strain evidence="3">03-8</strain>
    </source>
</reference>
<feature type="compositionally biased region" description="Polar residues" evidence="1">
    <location>
        <begin position="361"/>
        <end position="374"/>
    </location>
</feature>
<dbReference type="Gene3D" id="2.60.40.150">
    <property type="entry name" value="C2 domain"/>
    <property type="match status" value="1"/>
</dbReference>
<feature type="compositionally biased region" description="Basic and acidic residues" evidence="1">
    <location>
        <begin position="434"/>
        <end position="444"/>
    </location>
</feature>
<feature type="domain" description="C2" evidence="2">
    <location>
        <begin position="7"/>
        <end position="128"/>
    </location>
</feature>
<dbReference type="EMBL" id="CM003106">
    <property type="protein sequence ID" value="KUI72879.1"/>
    <property type="molecule type" value="Genomic_DNA"/>
</dbReference>
<dbReference type="AlphaFoldDB" id="A0A194W8T7"/>